<sequence length="110" mass="12495">MPSCFIVIIIRAKREFQALLIIRAKREFQALLIIRAKREFQALLIIRVCREFQELIAIKTTPDNITAAPASLSLIFFSLKKILPQRVPNRVLVLLIVITLGTIAIENAIT</sequence>
<keyword evidence="1" id="KW-1133">Transmembrane helix</keyword>
<evidence type="ECO:0000256" key="1">
    <source>
        <dbReference type="SAM" id="Phobius"/>
    </source>
</evidence>
<comment type="caution">
    <text evidence="2">The sequence shown here is derived from an EMBL/GenBank/DDBJ whole genome shotgun (WGS) entry which is preliminary data.</text>
</comment>
<protein>
    <submittedName>
        <fullName evidence="2">Uncharacterized protein</fullName>
    </submittedName>
</protein>
<dbReference type="Proteomes" id="UP000034753">
    <property type="component" value="Unassembled WGS sequence"/>
</dbReference>
<evidence type="ECO:0000313" key="3">
    <source>
        <dbReference type="Proteomes" id="UP000034753"/>
    </source>
</evidence>
<dbReference type="EMBL" id="LCBN01000066">
    <property type="protein sequence ID" value="KKS11726.1"/>
    <property type="molecule type" value="Genomic_DNA"/>
</dbReference>
<proteinExistence type="predicted"/>
<keyword evidence="1" id="KW-0812">Transmembrane</keyword>
<gene>
    <name evidence="2" type="ORF">UU67_C0066G0004</name>
</gene>
<name>A0A0G0YQ01_9BACT</name>
<organism evidence="2 3">
    <name type="scientific">Candidatus Daviesbacteria bacterium GW2011_GWB1_41_5</name>
    <dbReference type="NCBI Taxonomy" id="1618429"/>
    <lineage>
        <taxon>Bacteria</taxon>
        <taxon>Candidatus Daviesiibacteriota</taxon>
    </lineage>
</organism>
<keyword evidence="1" id="KW-0472">Membrane</keyword>
<accession>A0A0G0YQ01</accession>
<feature type="transmembrane region" description="Helical" evidence="1">
    <location>
        <begin position="91"/>
        <end position="109"/>
    </location>
</feature>
<evidence type="ECO:0000313" key="2">
    <source>
        <dbReference type="EMBL" id="KKS11726.1"/>
    </source>
</evidence>
<reference evidence="2 3" key="1">
    <citation type="journal article" date="2015" name="Nature">
        <title>rRNA introns, odd ribosomes, and small enigmatic genomes across a large radiation of phyla.</title>
        <authorList>
            <person name="Brown C.T."/>
            <person name="Hug L.A."/>
            <person name="Thomas B.C."/>
            <person name="Sharon I."/>
            <person name="Castelle C.J."/>
            <person name="Singh A."/>
            <person name="Wilkins M.J."/>
            <person name="Williams K.H."/>
            <person name="Banfield J.F."/>
        </authorList>
    </citation>
    <scope>NUCLEOTIDE SEQUENCE [LARGE SCALE GENOMIC DNA]</scope>
</reference>
<dbReference type="AlphaFoldDB" id="A0A0G0YQ01"/>